<dbReference type="Proteomes" id="UP000036681">
    <property type="component" value="Unplaced"/>
</dbReference>
<proteinExistence type="predicted"/>
<name>A0A0M3II48_ASCLU</name>
<reference evidence="3" key="1">
    <citation type="submission" date="2017-02" db="UniProtKB">
        <authorList>
            <consortium name="WormBaseParasite"/>
        </authorList>
    </citation>
    <scope>IDENTIFICATION</scope>
</reference>
<evidence type="ECO:0000313" key="3">
    <source>
        <dbReference type="WBParaSite" id="ALUE_0001817901-mRNA-1"/>
    </source>
</evidence>
<evidence type="ECO:0000259" key="1">
    <source>
        <dbReference type="Pfam" id="PF02520"/>
    </source>
</evidence>
<protein>
    <submittedName>
        <fullName evidence="3">ANIS5_cation-bd domain-containing protein</fullName>
    </submittedName>
</protein>
<accession>A0A0M3II48</accession>
<organism evidence="2 3">
    <name type="scientific">Ascaris lumbricoides</name>
    <name type="common">Giant roundworm</name>
    <dbReference type="NCBI Taxonomy" id="6252"/>
    <lineage>
        <taxon>Eukaryota</taxon>
        <taxon>Metazoa</taxon>
        <taxon>Ecdysozoa</taxon>
        <taxon>Nematoda</taxon>
        <taxon>Chromadorea</taxon>
        <taxon>Rhabditida</taxon>
        <taxon>Spirurina</taxon>
        <taxon>Ascaridomorpha</taxon>
        <taxon>Ascaridoidea</taxon>
        <taxon>Ascarididae</taxon>
        <taxon>Ascaris</taxon>
    </lineage>
</organism>
<dbReference type="AlphaFoldDB" id="A0A0M3II48"/>
<dbReference type="WBParaSite" id="ALUE_0001817901-mRNA-1">
    <property type="protein sequence ID" value="ALUE_0001817901-mRNA-1"/>
    <property type="gene ID" value="ALUE_0001817901"/>
</dbReference>
<dbReference type="InterPro" id="IPR003677">
    <property type="entry name" value="ANIS5_cation-bd"/>
</dbReference>
<keyword evidence="2" id="KW-1185">Reference proteome</keyword>
<sequence>MKQTGDPYELLTKFLKDQQEENDKIYEKIKDFLKEISGFFKKLRQIGNNMNITRKEENQKIITLRRSTNSSMSALADQIKLEAQFSLMESSCPSCGEPCSDCTEVFPEGAGSFGSHGKYGSTLGMNGKWPFGQSGSSFGRHETFGDGPWDASGSNENIYPFGAFGNGYLDRRFF</sequence>
<evidence type="ECO:0000313" key="2">
    <source>
        <dbReference type="Proteomes" id="UP000036681"/>
    </source>
</evidence>
<dbReference type="Pfam" id="PF02520">
    <property type="entry name" value="ANIS5_cation-bd"/>
    <property type="match status" value="1"/>
</dbReference>
<feature type="domain" description="SXP/RAL-2 family protein Ani s 5-like cation-binding" evidence="1">
    <location>
        <begin position="11"/>
        <end position="75"/>
    </location>
</feature>